<dbReference type="Gene3D" id="3.40.1580.10">
    <property type="entry name" value="SMI1/KNR4-like"/>
    <property type="match status" value="1"/>
</dbReference>
<evidence type="ECO:0000259" key="1">
    <source>
        <dbReference type="SMART" id="SM00860"/>
    </source>
</evidence>
<dbReference type="SUPFAM" id="SSF160631">
    <property type="entry name" value="SMI1/KNR4-like"/>
    <property type="match status" value="1"/>
</dbReference>
<reference evidence="2 3" key="1">
    <citation type="submission" date="2022-10" db="EMBL/GenBank/DDBJ databases">
        <title>Luteolibacter arcticus strain CCTCC AB 2014275, whole genome shotgun sequencing project.</title>
        <authorList>
            <person name="Zhao G."/>
            <person name="Shen L."/>
        </authorList>
    </citation>
    <scope>NUCLEOTIDE SEQUENCE [LARGE SCALE GENOMIC DNA]</scope>
    <source>
        <strain evidence="2 3">CCTCC AB 2014275</strain>
    </source>
</reference>
<gene>
    <name evidence="2" type="ORF">OKA05_18730</name>
</gene>
<dbReference type="Proteomes" id="UP001320876">
    <property type="component" value="Unassembled WGS sequence"/>
</dbReference>
<sequence length="118" mass="13213">MKKYLRSIHPPASPEDIEEIERRFGLVLPLAYKDFLMRNNGGLCRLMDYFFLSVSDTGSSLSSAIYERADKTRLPIGNDMGGKRITIDMASGAVLLGNKKVADSFERFVAEFLVGMDE</sequence>
<name>A0ABT3GM63_9BACT</name>
<dbReference type="Pfam" id="PF09346">
    <property type="entry name" value="SMI1_KNR4"/>
    <property type="match status" value="1"/>
</dbReference>
<organism evidence="2 3">
    <name type="scientific">Luteolibacter arcticus</name>
    <dbReference type="NCBI Taxonomy" id="1581411"/>
    <lineage>
        <taxon>Bacteria</taxon>
        <taxon>Pseudomonadati</taxon>
        <taxon>Verrucomicrobiota</taxon>
        <taxon>Verrucomicrobiia</taxon>
        <taxon>Verrucomicrobiales</taxon>
        <taxon>Verrucomicrobiaceae</taxon>
        <taxon>Luteolibacter</taxon>
    </lineage>
</organism>
<evidence type="ECO:0000313" key="2">
    <source>
        <dbReference type="EMBL" id="MCW1924607.1"/>
    </source>
</evidence>
<keyword evidence="3" id="KW-1185">Reference proteome</keyword>
<accession>A0ABT3GM63</accession>
<dbReference type="InterPro" id="IPR037883">
    <property type="entry name" value="Knr4/Smi1-like_sf"/>
</dbReference>
<proteinExistence type="predicted"/>
<dbReference type="RefSeq" id="WP_264488716.1">
    <property type="nucleotide sequence ID" value="NZ_JAPDDT010000009.1"/>
</dbReference>
<feature type="domain" description="Knr4/Smi1-like" evidence="1">
    <location>
        <begin position="11"/>
        <end position="111"/>
    </location>
</feature>
<dbReference type="SMART" id="SM00860">
    <property type="entry name" value="SMI1_KNR4"/>
    <property type="match status" value="1"/>
</dbReference>
<protein>
    <submittedName>
        <fullName evidence="2">SMI1/KNR4 family protein</fullName>
    </submittedName>
</protein>
<dbReference type="EMBL" id="JAPDDT010000009">
    <property type="protein sequence ID" value="MCW1924607.1"/>
    <property type="molecule type" value="Genomic_DNA"/>
</dbReference>
<comment type="caution">
    <text evidence="2">The sequence shown here is derived from an EMBL/GenBank/DDBJ whole genome shotgun (WGS) entry which is preliminary data.</text>
</comment>
<dbReference type="InterPro" id="IPR018958">
    <property type="entry name" value="Knr4/Smi1-like_dom"/>
</dbReference>
<evidence type="ECO:0000313" key="3">
    <source>
        <dbReference type="Proteomes" id="UP001320876"/>
    </source>
</evidence>